<keyword evidence="6" id="KW-1185">Reference proteome</keyword>
<evidence type="ECO:0000313" key="3">
    <source>
        <dbReference type="EMBL" id="KAA8485261.1"/>
    </source>
</evidence>
<dbReference type="AlphaFoldDB" id="A0A4Q0M545"/>
<reference evidence="3 6" key="2">
    <citation type="submission" date="2019-09" db="EMBL/GenBank/DDBJ databases">
        <title>Pararcticibacter amylolyticus gen. nov., sp. nov., isolated from a rottenly hemp rope, and reclassification of Pedobacter tournemirensis as Pararcticibacter tournemirensis comb. nov.</title>
        <authorList>
            <person name="Cai Y."/>
        </authorList>
    </citation>
    <scope>NUCLEOTIDE SEQUENCE [LARGE SCALE GENOMIC DNA]</scope>
    <source>
        <strain evidence="3 6">TF5-37.2-LB10</strain>
    </source>
</reference>
<feature type="transmembrane region" description="Helical" evidence="1">
    <location>
        <begin position="33"/>
        <end position="51"/>
    </location>
</feature>
<comment type="caution">
    <text evidence="4">The sequence shown here is derived from an EMBL/GenBank/DDBJ whole genome shotgun (WGS) entry which is preliminary data.</text>
</comment>
<evidence type="ECO:0000256" key="1">
    <source>
        <dbReference type="SAM" id="Phobius"/>
    </source>
</evidence>
<dbReference type="EMBL" id="VWNE01000005">
    <property type="protein sequence ID" value="KAA8485261.1"/>
    <property type="molecule type" value="Genomic_DNA"/>
</dbReference>
<dbReference type="InterPro" id="IPR054331">
    <property type="entry name" value="LiaF_TM"/>
</dbReference>
<protein>
    <recommendedName>
        <fullName evidence="2">LiaF transmembrane domain-containing protein</fullName>
    </recommendedName>
</protein>
<dbReference type="EMBL" id="RXOC01000012">
    <property type="protein sequence ID" value="RXF68118.1"/>
    <property type="molecule type" value="Genomic_DNA"/>
</dbReference>
<dbReference type="RefSeq" id="WP_128770547.1">
    <property type="nucleotide sequence ID" value="NZ_RXOC01000012.1"/>
</dbReference>
<sequence length="311" mass="34471">MKTEKIIWGLILVFIGGILLLQNFGVIDFQWFVIWRFWPLILILIGANMLFSRENSKTGAIISVFLTVGALVFIGWQGTRDHHEGKSRWFFYEWENEPKSDVKTKSGYFSEAYSASTTSAILNISGGATTYKLEDTTSELFNAKVSSSFGNYSLVKISNDSSETLNFKMSGKAEWDMREKGPNEAVMALNTNPLWTINVETGAGKAWFDLSKFKVESFNFEGGATKLDVKLGAPQAITNVNVETGVSQIHISIPANAACKINTDSGLSSSDFKGFDKQGDGSYITPNFSTAKQKFIIKLEGGLSKFDVDRY</sequence>
<feature type="transmembrane region" description="Helical" evidence="1">
    <location>
        <begin position="7"/>
        <end position="27"/>
    </location>
</feature>
<dbReference type="Proteomes" id="UP000290848">
    <property type="component" value="Unassembled WGS sequence"/>
</dbReference>
<proteinExistence type="predicted"/>
<name>A0A4Q0M545_9SPHI</name>
<evidence type="ECO:0000313" key="6">
    <source>
        <dbReference type="Proteomes" id="UP000322918"/>
    </source>
</evidence>
<reference evidence="4 5" key="1">
    <citation type="submission" date="2018-12" db="EMBL/GenBank/DDBJ databases">
        <title>The Draft Genome Sequence of the Soil Bacterium Pedobacter tournemirensis R1.</title>
        <authorList>
            <person name="He J."/>
        </authorList>
    </citation>
    <scope>NUCLEOTIDE SEQUENCE [LARGE SCALE GENOMIC DNA]</scope>
    <source>
        <strain evidence="4 5">R1</strain>
    </source>
</reference>
<keyword evidence="1" id="KW-1133">Transmembrane helix</keyword>
<evidence type="ECO:0000259" key="2">
    <source>
        <dbReference type="Pfam" id="PF22570"/>
    </source>
</evidence>
<keyword evidence="1" id="KW-0812">Transmembrane</keyword>
<gene>
    <name evidence="4" type="ORF">EKH83_16415</name>
    <name evidence="3" type="ORF">F1649_03850</name>
</gene>
<feature type="transmembrane region" description="Helical" evidence="1">
    <location>
        <begin position="58"/>
        <end position="76"/>
    </location>
</feature>
<evidence type="ECO:0000313" key="5">
    <source>
        <dbReference type="Proteomes" id="UP000290848"/>
    </source>
</evidence>
<dbReference type="OrthoDB" id="941984at2"/>
<dbReference type="Proteomes" id="UP000322918">
    <property type="component" value="Unassembled WGS sequence"/>
</dbReference>
<dbReference type="Pfam" id="PF22570">
    <property type="entry name" value="LiaF-TM"/>
    <property type="match status" value="1"/>
</dbReference>
<evidence type="ECO:0000313" key="4">
    <source>
        <dbReference type="EMBL" id="RXF68118.1"/>
    </source>
</evidence>
<accession>A0A4Q0M545</accession>
<organism evidence="4 5">
    <name type="scientific">Arcticibacter tournemirensis</name>
    <dbReference type="NCBI Taxonomy" id="699437"/>
    <lineage>
        <taxon>Bacteria</taxon>
        <taxon>Pseudomonadati</taxon>
        <taxon>Bacteroidota</taxon>
        <taxon>Sphingobacteriia</taxon>
        <taxon>Sphingobacteriales</taxon>
        <taxon>Sphingobacteriaceae</taxon>
        <taxon>Arcticibacter</taxon>
    </lineage>
</organism>
<keyword evidence="1" id="KW-0472">Membrane</keyword>
<feature type="domain" description="LiaF transmembrane" evidence="2">
    <location>
        <begin position="7"/>
        <end position="74"/>
    </location>
</feature>